<reference evidence="1" key="1">
    <citation type="submission" date="2023-07" db="EMBL/GenBank/DDBJ databases">
        <title>draft genome sequence of fig (Ficus carica).</title>
        <authorList>
            <person name="Takahashi T."/>
            <person name="Nishimura K."/>
        </authorList>
    </citation>
    <scope>NUCLEOTIDE SEQUENCE</scope>
</reference>
<comment type="caution">
    <text evidence="1">The sequence shown here is derived from an EMBL/GenBank/DDBJ whole genome shotgun (WGS) entry which is preliminary data.</text>
</comment>
<dbReference type="AlphaFoldDB" id="A0AA88DAI7"/>
<gene>
    <name evidence="1" type="ORF">TIFTF001_017220</name>
</gene>
<protein>
    <submittedName>
        <fullName evidence="1">Uncharacterized protein</fullName>
    </submittedName>
</protein>
<organism evidence="1 2">
    <name type="scientific">Ficus carica</name>
    <name type="common">Common fig</name>
    <dbReference type="NCBI Taxonomy" id="3494"/>
    <lineage>
        <taxon>Eukaryota</taxon>
        <taxon>Viridiplantae</taxon>
        <taxon>Streptophyta</taxon>
        <taxon>Embryophyta</taxon>
        <taxon>Tracheophyta</taxon>
        <taxon>Spermatophyta</taxon>
        <taxon>Magnoliopsida</taxon>
        <taxon>eudicotyledons</taxon>
        <taxon>Gunneridae</taxon>
        <taxon>Pentapetalae</taxon>
        <taxon>rosids</taxon>
        <taxon>fabids</taxon>
        <taxon>Rosales</taxon>
        <taxon>Moraceae</taxon>
        <taxon>Ficeae</taxon>
        <taxon>Ficus</taxon>
    </lineage>
</organism>
<accession>A0AA88DAI7</accession>
<name>A0AA88DAI7_FICCA</name>
<proteinExistence type="predicted"/>
<dbReference type="Proteomes" id="UP001187192">
    <property type="component" value="Unassembled WGS sequence"/>
</dbReference>
<evidence type="ECO:0000313" key="2">
    <source>
        <dbReference type="Proteomes" id="UP001187192"/>
    </source>
</evidence>
<keyword evidence="2" id="KW-1185">Reference proteome</keyword>
<sequence length="94" mass="10120">MFCTFLSFSSQRGQSLFSLCCKLDLDALAIVDVRSQLRSPAPLSTGDNLQVEADLSCDSQRTPATIFLTESSPLDADDDHFTLILASGYGSPLS</sequence>
<dbReference type="EMBL" id="BTGU01000027">
    <property type="protein sequence ID" value="GMN48042.1"/>
    <property type="molecule type" value="Genomic_DNA"/>
</dbReference>
<evidence type="ECO:0000313" key="1">
    <source>
        <dbReference type="EMBL" id="GMN48042.1"/>
    </source>
</evidence>